<dbReference type="SMART" id="SM01347">
    <property type="entry name" value="Mre11_DNA_bind"/>
    <property type="match status" value="1"/>
</dbReference>
<accession>A0ABP0HJV3</accession>
<evidence type="ECO:0000313" key="5">
    <source>
        <dbReference type="Proteomes" id="UP001642464"/>
    </source>
</evidence>
<dbReference type="Pfam" id="PF04152">
    <property type="entry name" value="Mre11_DNA_bind"/>
    <property type="match status" value="1"/>
</dbReference>
<feature type="transmembrane region" description="Helical" evidence="2">
    <location>
        <begin position="1033"/>
        <end position="1052"/>
    </location>
</feature>
<feature type="transmembrane region" description="Helical" evidence="2">
    <location>
        <begin position="941"/>
        <end position="959"/>
    </location>
</feature>
<keyword evidence="2" id="KW-1133">Transmembrane helix</keyword>
<dbReference type="PANTHER" id="PTHR10139:SF1">
    <property type="entry name" value="DOUBLE-STRAND BREAK REPAIR PROTEIN MRE11"/>
    <property type="match status" value="1"/>
</dbReference>
<sequence>RHGWHRTLALVLGCLFSCGVFLWYDRYGARSGPKEQIHSSSQFDVAFKAIMDAQVSVSLHQAKPPPTPSKAPEVPSPAVSFQQWPSLESCEAIWNALTSEVDSMITQGEEEVQRRGKELEARGKFGPQKLEVPQLPLVRLRVEHSGFDTISASTFGNQFVGRVANPDEVLLFHRKGGGGAAGSRKVQGLGDVLEIEENLAPGDDGVKIQDIIYKYIDGEQNLQVLPEPDLNDAVQSFVHRAEPCAIERFVKEVVESTNQAERVELDVDEAFQASLLGVEPTRMVVIELDGAVQAVLKESRAVGEEEIRVQIQEWSMTIALKRCGSSGWLLPPLVADMRAVHWEALRPSEPSARRSRSPRALMSQLRGRPYHPPPSSTNRRHEGEAGVAVAAAEEEWFFMRGEVSSAGGVRVPIPGGEEKDFIQQLSAEHPEDAEDLQEALELLQRQKIHSLTRLAKLTDAQWQRLNLALGIEALLREAGEGRQKPSWQAGHRRPHARALLWRMEAEDFPRHQLLAWAPTGFGAEDSSTSQAKLLCGSCQGWDGLCGWHFCHITAEYIIFVLLSVFASAGEDGADLTLVALVVSKKEDRRHEACWDNVHTFERCCGEDCLDSLSFNVERCCDLVQSETGDQACWQGTHHSFEHCCQPRAGEAGASAYEGLPSLPEFGEGCWDAEQLITFARCCGTPGVKDYCFVGEYTYGRCCTGLHPIPRSFLDVPLEHELVRCLREARDGGISSNGSYEECNGRYFHVSAVLYRYAEFEVMHDFWWQRPQDPQELKKEEIFSAKGRRVTAPEWLHHSGSICAPQSCSEEAMAGWFAPLVDVGQHYIWPKYRQLNDTHMRVSPLNARKRPYPKFEGSWLSYRPAADALLRQQQKLQNYFEFVLTEHKTLRQLRLSRQSCGVLLALTLPILTASVLLALGVQAAKPLALQSSVMRLGMPRPLCFDVFRIITSIFIVAVHVKDHYSFPDLKDDSDNRIYNYVISAVEATPVNSLAVMLLVLLELRHLDAIGSARLAVSGPLSYLRELTKHLLRRWVLIMSIVGIWLYFYIAVFIQEVEIPNIGKSKFLYIWFWRNRISCQRPVHLLPTVLLLHEAAHAYETPCHNLNIFEACFQVDVLLMAFFLLCLPRRLSALLAALMYIPVAQLASAGDNGPHARMFDHMPCALMTVAIANLLPTASTLAASPWSARQDLCTMLKSELAPRYDATEVLGLAGKGPAECREPTGRKSRKEAAEVRESTTKALLRSWPGGDLEEFWSVVGGLSGLDALQALHARQVKVKKAIFFDVSELQLQYGQLLLHLIQLHPTREALVEALYGRSMARFGRVLCASNMMDFLNEAPAAEPEIQTRERLPEQLQELYRSVFRCISRPSSWPVVWPCFGRSSSLPQRRMAPVSLSKAQRRLGGHRNEAFHINEAGWLKSDETFQQLRSCILELQKRNCLEFRHLNFRDIPKVGEQRVIFISNIDGSPQFLADDQLGAWRREAHGTLLLSTRGAEWLP</sequence>
<dbReference type="EMBL" id="CAXAMM010001113">
    <property type="protein sequence ID" value="CAK8990508.1"/>
    <property type="molecule type" value="Genomic_DNA"/>
</dbReference>
<dbReference type="Proteomes" id="UP001642464">
    <property type="component" value="Unassembled WGS sequence"/>
</dbReference>
<evidence type="ECO:0000259" key="3">
    <source>
        <dbReference type="SMART" id="SM01347"/>
    </source>
</evidence>
<feature type="transmembrane region" description="Helical" evidence="2">
    <location>
        <begin position="900"/>
        <end position="920"/>
    </location>
</feature>
<dbReference type="InterPro" id="IPR038487">
    <property type="entry name" value="Mre11_capping_dom"/>
</dbReference>
<reference evidence="4 5" key="1">
    <citation type="submission" date="2024-02" db="EMBL/GenBank/DDBJ databases">
        <authorList>
            <person name="Chen Y."/>
            <person name="Shah S."/>
            <person name="Dougan E. K."/>
            <person name="Thang M."/>
            <person name="Chan C."/>
        </authorList>
    </citation>
    <scope>NUCLEOTIDE SEQUENCE [LARGE SCALE GENOMIC DNA]</scope>
</reference>
<keyword evidence="5" id="KW-1185">Reference proteome</keyword>
<comment type="caution">
    <text evidence="4">The sequence shown here is derived from an EMBL/GenBank/DDBJ whole genome shotgun (WGS) entry which is preliminary data.</text>
</comment>
<proteinExistence type="predicted"/>
<feature type="region of interest" description="Disordered" evidence="1">
    <location>
        <begin position="347"/>
        <end position="385"/>
    </location>
</feature>
<organism evidence="4 5">
    <name type="scientific">Durusdinium trenchii</name>
    <dbReference type="NCBI Taxonomy" id="1381693"/>
    <lineage>
        <taxon>Eukaryota</taxon>
        <taxon>Sar</taxon>
        <taxon>Alveolata</taxon>
        <taxon>Dinophyceae</taxon>
        <taxon>Suessiales</taxon>
        <taxon>Symbiodiniaceae</taxon>
        <taxon>Durusdinium</taxon>
    </lineage>
</organism>
<feature type="non-terminal residue" evidence="4">
    <location>
        <position position="1"/>
    </location>
</feature>
<feature type="transmembrane region" description="Helical" evidence="2">
    <location>
        <begin position="7"/>
        <end position="24"/>
    </location>
</feature>
<keyword evidence="2" id="KW-0812">Transmembrane</keyword>
<evidence type="ECO:0000313" key="4">
    <source>
        <dbReference type="EMBL" id="CAK8990508.1"/>
    </source>
</evidence>
<gene>
    <name evidence="4" type="ORF">SCF082_LOCUS2262</name>
</gene>
<dbReference type="InterPro" id="IPR007281">
    <property type="entry name" value="Mre11_DNA-bd"/>
</dbReference>
<feature type="transmembrane region" description="Helical" evidence="2">
    <location>
        <begin position="979"/>
        <end position="1000"/>
    </location>
</feature>
<feature type="domain" description="Mre11 DNA-binding" evidence="3">
    <location>
        <begin position="81"/>
        <end position="237"/>
    </location>
</feature>
<dbReference type="PANTHER" id="PTHR10139">
    <property type="entry name" value="DOUBLE-STRAND BREAK REPAIR PROTEIN MRE11"/>
    <property type="match status" value="1"/>
</dbReference>
<protein>
    <submittedName>
        <fullName evidence="4">Double-strand break repair protein mus-23 (Recombinational repair protein mus-23)</fullName>
    </submittedName>
</protein>
<name>A0ABP0HJV3_9DINO</name>
<evidence type="ECO:0000256" key="1">
    <source>
        <dbReference type="SAM" id="MobiDB-lite"/>
    </source>
</evidence>
<dbReference type="Gene3D" id="3.30.110.110">
    <property type="entry name" value="Mre11, capping domain"/>
    <property type="match status" value="1"/>
</dbReference>
<keyword evidence="2" id="KW-0472">Membrane</keyword>
<evidence type="ECO:0000256" key="2">
    <source>
        <dbReference type="SAM" id="Phobius"/>
    </source>
</evidence>